<evidence type="ECO:0000313" key="2">
    <source>
        <dbReference type="Proteomes" id="UP000887566"/>
    </source>
</evidence>
<evidence type="ECO:0000313" key="3">
    <source>
        <dbReference type="WBParaSite" id="PSAMB.scaffold22135size528.g38528.t1"/>
    </source>
</evidence>
<dbReference type="SUPFAM" id="SSF48179">
    <property type="entry name" value="6-phosphogluconate dehydrogenase C-terminal domain-like"/>
    <property type="match status" value="1"/>
</dbReference>
<sequence length="33" mass="3382">MQGAAHMVLTTEKHPGELKDMVCSPGGTTIAGI</sequence>
<organism evidence="2 3">
    <name type="scientific">Plectus sambesii</name>
    <dbReference type="NCBI Taxonomy" id="2011161"/>
    <lineage>
        <taxon>Eukaryota</taxon>
        <taxon>Metazoa</taxon>
        <taxon>Ecdysozoa</taxon>
        <taxon>Nematoda</taxon>
        <taxon>Chromadorea</taxon>
        <taxon>Plectida</taxon>
        <taxon>Plectina</taxon>
        <taxon>Plectoidea</taxon>
        <taxon>Plectidae</taxon>
        <taxon>Plectus</taxon>
    </lineage>
</organism>
<keyword evidence="2" id="KW-1185">Reference proteome</keyword>
<dbReference type="InterPro" id="IPR029036">
    <property type="entry name" value="P5CR_dimer"/>
</dbReference>
<name>A0A914VPW3_9BILA</name>
<accession>A0A914VPW3</accession>
<feature type="domain" description="Pyrroline-5-carboxylate reductase dimerisation" evidence="1">
    <location>
        <begin position="1"/>
        <end position="33"/>
    </location>
</feature>
<reference evidence="3" key="1">
    <citation type="submission" date="2022-11" db="UniProtKB">
        <authorList>
            <consortium name="WormBaseParasite"/>
        </authorList>
    </citation>
    <scope>IDENTIFICATION</scope>
</reference>
<protein>
    <submittedName>
        <fullName evidence="3">Pyrroline-5-carboxylate reductase dimerisation domain-containing protein</fullName>
    </submittedName>
</protein>
<dbReference type="Gene3D" id="1.10.3730.10">
    <property type="entry name" value="ProC C-terminal domain-like"/>
    <property type="match status" value="1"/>
</dbReference>
<dbReference type="AlphaFoldDB" id="A0A914VPW3"/>
<proteinExistence type="predicted"/>
<dbReference type="Proteomes" id="UP000887566">
    <property type="component" value="Unplaced"/>
</dbReference>
<dbReference type="WBParaSite" id="PSAMB.scaffold22135size528.g38528.t1">
    <property type="protein sequence ID" value="PSAMB.scaffold22135size528.g38528.t1"/>
    <property type="gene ID" value="PSAMB.scaffold22135size528.g38528"/>
</dbReference>
<evidence type="ECO:0000259" key="1">
    <source>
        <dbReference type="Pfam" id="PF14748"/>
    </source>
</evidence>
<dbReference type="InterPro" id="IPR008927">
    <property type="entry name" value="6-PGluconate_DH-like_C_sf"/>
</dbReference>
<dbReference type="Pfam" id="PF14748">
    <property type="entry name" value="P5CR_dimer"/>
    <property type="match status" value="1"/>
</dbReference>